<dbReference type="InterPro" id="IPR029058">
    <property type="entry name" value="AB_hydrolase_fold"/>
</dbReference>
<evidence type="ECO:0000256" key="1">
    <source>
        <dbReference type="ARBA" id="ARBA00008645"/>
    </source>
</evidence>
<dbReference type="PRINTS" id="PR00111">
    <property type="entry name" value="ABHYDROLASE"/>
</dbReference>
<evidence type="ECO:0000259" key="2">
    <source>
        <dbReference type="Pfam" id="PF00561"/>
    </source>
</evidence>
<organism evidence="3 4">
    <name type="scientific">Hymenobacter glacieicola</name>
    <dbReference type="NCBI Taxonomy" id="1562124"/>
    <lineage>
        <taxon>Bacteria</taxon>
        <taxon>Pseudomonadati</taxon>
        <taxon>Bacteroidota</taxon>
        <taxon>Cytophagia</taxon>
        <taxon>Cytophagales</taxon>
        <taxon>Hymenobacteraceae</taxon>
        <taxon>Hymenobacter</taxon>
    </lineage>
</organism>
<sequence>MNILKRNNVRVLGHGPRTLLFVNGFGCDQSIWRYIIPAFSERFQLILFDHVGTGLSDAAAYVPQKYKSLEGYAQDVLDICQHLRLTQVTLIGHSVGAMIGVLAAIREPAYFRQLMLVCPSPCYLNQAEYHGGFEQTDIEDMLAFMEKDYVGWVDSFVPFLMGSPDQPSLVASLVHSFCQNDPAIAKDFARVTFLSDNRLDVTKLQVPCLLVQCAQDLIAPLEVGDYLRAAIPQATLVTLPVAGHCPHVSAPAEMLSVMDSFVHA</sequence>
<evidence type="ECO:0000313" key="3">
    <source>
        <dbReference type="EMBL" id="GGG59057.1"/>
    </source>
</evidence>
<protein>
    <submittedName>
        <fullName evidence="3">Hydrolase</fullName>
    </submittedName>
</protein>
<comment type="similarity">
    <text evidence="1">Belongs to the AB hydrolase superfamily.</text>
</comment>
<keyword evidence="3" id="KW-0378">Hydrolase</keyword>
<dbReference type="Proteomes" id="UP000601361">
    <property type="component" value="Unassembled WGS sequence"/>
</dbReference>
<dbReference type="Gene3D" id="3.40.50.1820">
    <property type="entry name" value="alpha/beta hydrolase"/>
    <property type="match status" value="1"/>
</dbReference>
<reference evidence="4" key="1">
    <citation type="journal article" date="2019" name="Int. J. Syst. Evol. Microbiol.">
        <title>The Global Catalogue of Microorganisms (GCM) 10K type strain sequencing project: providing services to taxonomists for standard genome sequencing and annotation.</title>
        <authorList>
            <consortium name="The Broad Institute Genomics Platform"/>
            <consortium name="The Broad Institute Genome Sequencing Center for Infectious Disease"/>
            <person name="Wu L."/>
            <person name="Ma J."/>
        </authorList>
    </citation>
    <scope>NUCLEOTIDE SEQUENCE [LARGE SCALE GENOMIC DNA]</scope>
    <source>
        <strain evidence="4">CGMCC 1.12990</strain>
    </source>
</reference>
<evidence type="ECO:0000313" key="4">
    <source>
        <dbReference type="Proteomes" id="UP000601361"/>
    </source>
</evidence>
<keyword evidence="4" id="KW-1185">Reference proteome</keyword>
<dbReference type="RefSeq" id="WP_188559537.1">
    <property type="nucleotide sequence ID" value="NZ_BMGS01000013.1"/>
</dbReference>
<feature type="domain" description="AB hydrolase-1" evidence="2">
    <location>
        <begin position="18"/>
        <end position="249"/>
    </location>
</feature>
<proteinExistence type="inferred from homology"/>
<dbReference type="GO" id="GO:0016787">
    <property type="term" value="F:hydrolase activity"/>
    <property type="evidence" value="ECO:0007669"/>
    <property type="project" value="UniProtKB-KW"/>
</dbReference>
<dbReference type="EMBL" id="BMGS01000013">
    <property type="protein sequence ID" value="GGG59057.1"/>
    <property type="molecule type" value="Genomic_DNA"/>
</dbReference>
<gene>
    <name evidence="3" type="ORF">GCM10011378_38850</name>
</gene>
<accession>A0ABQ1X450</accession>
<dbReference type="InterPro" id="IPR000073">
    <property type="entry name" value="AB_hydrolase_1"/>
</dbReference>
<name>A0ABQ1X450_9BACT</name>
<dbReference type="SUPFAM" id="SSF53474">
    <property type="entry name" value="alpha/beta-Hydrolases"/>
    <property type="match status" value="1"/>
</dbReference>
<dbReference type="Pfam" id="PF00561">
    <property type="entry name" value="Abhydrolase_1"/>
    <property type="match status" value="1"/>
</dbReference>
<dbReference type="PANTHER" id="PTHR43039">
    <property type="entry name" value="ESTERASE-RELATED"/>
    <property type="match status" value="1"/>
</dbReference>
<comment type="caution">
    <text evidence="3">The sequence shown here is derived from an EMBL/GenBank/DDBJ whole genome shotgun (WGS) entry which is preliminary data.</text>
</comment>